<dbReference type="Proteomes" id="UP000476411">
    <property type="component" value="Chromosome"/>
</dbReference>
<evidence type="ECO:0000313" key="2">
    <source>
        <dbReference type="EMBL" id="QHS60857.1"/>
    </source>
</evidence>
<dbReference type="AlphaFoldDB" id="A0A6B9ZFH4"/>
<dbReference type="Pfam" id="PF09346">
    <property type="entry name" value="SMI1_KNR4"/>
    <property type="match status" value="1"/>
</dbReference>
<gene>
    <name evidence="2" type="ORF">GWR21_15015</name>
</gene>
<name>A0A6B9ZFH4_9BACT</name>
<dbReference type="EMBL" id="CP048113">
    <property type="protein sequence ID" value="QHS60857.1"/>
    <property type="molecule type" value="Genomic_DNA"/>
</dbReference>
<keyword evidence="3" id="KW-1185">Reference proteome</keyword>
<proteinExistence type="predicted"/>
<accession>A0A6B9ZFH4</accession>
<feature type="domain" description="Knr4/Smi1-like" evidence="1">
    <location>
        <begin position="54"/>
        <end position="175"/>
    </location>
</feature>
<reference evidence="2 3" key="1">
    <citation type="submission" date="2020-01" db="EMBL/GenBank/DDBJ databases">
        <title>Complete genome sequence of Chitinophaga sp. H33E-04 isolated from quinoa roots.</title>
        <authorList>
            <person name="Weon H.-Y."/>
            <person name="Lee S.A."/>
        </authorList>
    </citation>
    <scope>NUCLEOTIDE SEQUENCE [LARGE SCALE GENOMIC DNA]</scope>
    <source>
        <strain evidence="2 3">H33E-04</strain>
    </source>
</reference>
<sequence length="189" mass="22268">MTNAETIISIIDAHLKIVVENEFNKYPGEIAAEMTDPAYASQDDWGTWFPIDSTVTARDIESFEVQLGHKLPEDYKTFLRHKHFYELHISEASFCSHPVHTWLEHQHKMIFHGWPTEELIERGYIPFADWSDWGLLCFDVNGHFEENDYSIVLWDHDDSDEVKKVAYNFKDLLIRLDKGAELKLLRERK</sequence>
<dbReference type="KEGG" id="chih:GWR21_15015"/>
<dbReference type="InterPro" id="IPR018958">
    <property type="entry name" value="Knr4/Smi1-like_dom"/>
</dbReference>
<dbReference type="SUPFAM" id="SSF160631">
    <property type="entry name" value="SMI1/KNR4-like"/>
    <property type="match status" value="1"/>
</dbReference>
<evidence type="ECO:0000259" key="1">
    <source>
        <dbReference type="SMART" id="SM00860"/>
    </source>
</evidence>
<dbReference type="SMART" id="SM00860">
    <property type="entry name" value="SMI1_KNR4"/>
    <property type="match status" value="1"/>
</dbReference>
<protein>
    <submittedName>
        <fullName evidence="2">SMI1/KNR4 family protein</fullName>
    </submittedName>
</protein>
<dbReference type="Gene3D" id="3.40.1580.10">
    <property type="entry name" value="SMI1/KNR4-like"/>
    <property type="match status" value="1"/>
</dbReference>
<organism evidence="2 3">
    <name type="scientific">Chitinophaga agri</name>
    <dbReference type="NCBI Taxonomy" id="2703787"/>
    <lineage>
        <taxon>Bacteria</taxon>
        <taxon>Pseudomonadati</taxon>
        <taxon>Bacteroidota</taxon>
        <taxon>Chitinophagia</taxon>
        <taxon>Chitinophagales</taxon>
        <taxon>Chitinophagaceae</taxon>
        <taxon>Chitinophaga</taxon>
    </lineage>
</organism>
<dbReference type="InterPro" id="IPR037883">
    <property type="entry name" value="Knr4/Smi1-like_sf"/>
</dbReference>
<dbReference type="RefSeq" id="WP_162332540.1">
    <property type="nucleotide sequence ID" value="NZ_CP048113.1"/>
</dbReference>
<evidence type="ECO:0000313" key="3">
    <source>
        <dbReference type="Proteomes" id="UP000476411"/>
    </source>
</evidence>